<keyword evidence="7 10" id="KW-0283">Flagellar rotation</keyword>
<comment type="caution">
    <text evidence="11">The sequence shown here is derived from an EMBL/GenBank/DDBJ whole genome shotgun (WGS) entry which is preliminary data.</text>
</comment>
<dbReference type="Pfam" id="PF03748">
    <property type="entry name" value="FliL"/>
    <property type="match status" value="1"/>
</dbReference>
<comment type="function">
    <text evidence="1 10">Controls the rotational direction of flagella during chemotaxis.</text>
</comment>
<dbReference type="NCBIfam" id="NF005826">
    <property type="entry name" value="PRK07718.1"/>
    <property type="match status" value="1"/>
</dbReference>
<name>G9QMS1_9BACI</name>
<dbReference type="GO" id="GO:0006935">
    <property type="term" value="P:chemotaxis"/>
    <property type="evidence" value="ECO:0007669"/>
    <property type="project" value="UniProtKB-KW"/>
</dbReference>
<keyword evidence="6 10" id="KW-0812">Transmembrane</keyword>
<dbReference type="PANTHER" id="PTHR35091">
    <property type="entry name" value="FLAGELLAR PROTEIN FLIL"/>
    <property type="match status" value="1"/>
</dbReference>
<evidence type="ECO:0000256" key="8">
    <source>
        <dbReference type="ARBA" id="ARBA00022989"/>
    </source>
</evidence>
<organism evidence="11 12">
    <name type="scientific">Bacillus smithii 7_3_47FAA</name>
    <dbReference type="NCBI Taxonomy" id="665952"/>
    <lineage>
        <taxon>Bacteria</taxon>
        <taxon>Bacillati</taxon>
        <taxon>Bacillota</taxon>
        <taxon>Bacilli</taxon>
        <taxon>Bacillales</taxon>
        <taxon>Bacillaceae</taxon>
        <taxon>Bacillus</taxon>
    </lineage>
</organism>
<dbReference type="Proteomes" id="UP000011747">
    <property type="component" value="Unassembled WGS sequence"/>
</dbReference>
<evidence type="ECO:0000256" key="3">
    <source>
        <dbReference type="ARBA" id="ARBA00008281"/>
    </source>
</evidence>
<comment type="similarity">
    <text evidence="3 10">Belongs to the FliL family.</text>
</comment>
<gene>
    <name evidence="11" type="ORF">HMPREF1015_00838</name>
</gene>
<dbReference type="GO" id="GO:0071978">
    <property type="term" value="P:bacterial-type flagellum-dependent swarming motility"/>
    <property type="evidence" value="ECO:0007669"/>
    <property type="project" value="TreeGrafter"/>
</dbReference>
<dbReference type="AlphaFoldDB" id="G9QMS1"/>
<comment type="subcellular location">
    <subcellularLocation>
        <location evidence="2">Cell membrane</location>
        <topology evidence="2">Single-pass membrane protein</topology>
    </subcellularLocation>
</comment>
<evidence type="ECO:0000256" key="7">
    <source>
        <dbReference type="ARBA" id="ARBA00022779"/>
    </source>
</evidence>
<feature type="transmembrane region" description="Helical" evidence="10">
    <location>
        <begin position="13"/>
        <end position="36"/>
    </location>
</feature>
<evidence type="ECO:0000256" key="1">
    <source>
        <dbReference type="ARBA" id="ARBA00002254"/>
    </source>
</evidence>
<dbReference type="GO" id="GO:0005886">
    <property type="term" value="C:plasma membrane"/>
    <property type="evidence" value="ECO:0007669"/>
    <property type="project" value="UniProtKB-SubCell"/>
</dbReference>
<keyword evidence="9 10" id="KW-0472">Membrane</keyword>
<dbReference type="RefSeq" id="WP_003354586.1">
    <property type="nucleotide sequence ID" value="NZ_JH414757.1"/>
</dbReference>
<reference evidence="11 12" key="1">
    <citation type="submission" date="2011-09" db="EMBL/GenBank/DDBJ databases">
        <title>The Genome Sequence of Bacillus smithii 7_3_47FAA.</title>
        <authorList>
            <consortium name="The Broad Institute Genome Sequencing Platform"/>
            <person name="Earl A."/>
            <person name="Ward D."/>
            <person name="Feldgarden M."/>
            <person name="Gevers D."/>
            <person name="Daigneault M."/>
            <person name="Strauss J."/>
            <person name="Allen-Vercoe E."/>
            <person name="Young S.K."/>
            <person name="Zeng Q."/>
            <person name="Gargeya S."/>
            <person name="Fitzgerald M."/>
            <person name="Haas B."/>
            <person name="Abouelleil A."/>
            <person name="Alvarado L."/>
            <person name="Arachchi H.M."/>
            <person name="Berlin A."/>
            <person name="Brown A."/>
            <person name="Chapman S.B."/>
            <person name="Chen Z."/>
            <person name="Dunbar C."/>
            <person name="Freedman E."/>
            <person name="Gearin G."/>
            <person name="Goldberg J."/>
            <person name="Griggs A."/>
            <person name="Gujja S."/>
            <person name="Heiman D."/>
            <person name="Howarth C."/>
            <person name="Larson L."/>
            <person name="Lui A."/>
            <person name="MacDonald P.J.P."/>
            <person name="Montmayeur A."/>
            <person name="Murphy C."/>
            <person name="Neiman D."/>
            <person name="Pearson M."/>
            <person name="Priest M."/>
            <person name="Roberts A."/>
            <person name="Saif S."/>
            <person name="Shea T."/>
            <person name="Shenoy N."/>
            <person name="Sisk P."/>
            <person name="Stolte C."/>
            <person name="Sykes S."/>
            <person name="Wortman J."/>
            <person name="Nusbaum C."/>
            <person name="Birren B."/>
        </authorList>
    </citation>
    <scope>NUCLEOTIDE SEQUENCE [LARGE SCALE GENOMIC DNA]</scope>
    <source>
        <strain evidence="11 12">7_3_47FAA</strain>
    </source>
</reference>
<dbReference type="PATRIC" id="fig|665952.3.peg.2401"/>
<keyword evidence="5 10" id="KW-0145">Chemotaxis</keyword>
<protein>
    <recommendedName>
        <fullName evidence="10">Flagellar protein FliL</fullName>
    </recommendedName>
</protein>
<evidence type="ECO:0000313" key="11">
    <source>
        <dbReference type="EMBL" id="EHL76892.1"/>
    </source>
</evidence>
<dbReference type="InterPro" id="IPR005503">
    <property type="entry name" value="FliL"/>
</dbReference>
<evidence type="ECO:0000256" key="5">
    <source>
        <dbReference type="ARBA" id="ARBA00022500"/>
    </source>
</evidence>
<accession>G9QMS1</accession>
<dbReference type="PANTHER" id="PTHR35091:SF2">
    <property type="entry name" value="FLAGELLAR PROTEIN FLIL"/>
    <property type="match status" value="1"/>
</dbReference>
<evidence type="ECO:0000256" key="9">
    <source>
        <dbReference type="ARBA" id="ARBA00023136"/>
    </source>
</evidence>
<dbReference type="GO" id="GO:0009425">
    <property type="term" value="C:bacterial-type flagellum basal body"/>
    <property type="evidence" value="ECO:0007669"/>
    <property type="project" value="InterPro"/>
</dbReference>
<evidence type="ECO:0000256" key="2">
    <source>
        <dbReference type="ARBA" id="ARBA00004162"/>
    </source>
</evidence>
<evidence type="ECO:0000313" key="12">
    <source>
        <dbReference type="Proteomes" id="UP000011747"/>
    </source>
</evidence>
<keyword evidence="8 10" id="KW-1133">Transmembrane helix</keyword>
<keyword evidence="4 10" id="KW-1003">Cell membrane</keyword>
<proteinExistence type="inferred from homology"/>
<evidence type="ECO:0000256" key="6">
    <source>
        <dbReference type="ARBA" id="ARBA00022692"/>
    </source>
</evidence>
<evidence type="ECO:0000256" key="4">
    <source>
        <dbReference type="ARBA" id="ARBA00022475"/>
    </source>
</evidence>
<sequence length="151" mass="16754">MGNEAVSQGRNKMLTIMLIILTVITLAGAVALVIMLKSNSGHQGKEPDIDQVLECSVDVPEITTNLASNDFIRISFKIQTDSKKAKQELEKRDFQTKDIIIELLSGMRAEDLKGAAGKEKLAEMLKSRLNEVMQEGKIVKVYITSYIIQQS</sequence>
<dbReference type="HOGENOM" id="CLU_099018_8_1_9"/>
<keyword evidence="12" id="KW-1185">Reference proteome</keyword>
<evidence type="ECO:0000256" key="10">
    <source>
        <dbReference type="RuleBase" id="RU364125"/>
    </source>
</evidence>
<dbReference type="EMBL" id="ACWF01000120">
    <property type="protein sequence ID" value="EHL76892.1"/>
    <property type="molecule type" value="Genomic_DNA"/>
</dbReference>